<gene>
    <name evidence="1" type="ORF">GmarT_04240</name>
</gene>
<evidence type="ECO:0008006" key="3">
    <source>
        <dbReference type="Google" id="ProtNLM"/>
    </source>
</evidence>
<evidence type="ECO:0000313" key="2">
    <source>
        <dbReference type="Proteomes" id="UP000322887"/>
    </source>
</evidence>
<proteinExistence type="predicted"/>
<organism evidence="1 2">
    <name type="scientific">Gimesia maris</name>
    <dbReference type="NCBI Taxonomy" id="122"/>
    <lineage>
        <taxon>Bacteria</taxon>
        <taxon>Pseudomonadati</taxon>
        <taxon>Planctomycetota</taxon>
        <taxon>Planctomycetia</taxon>
        <taxon>Planctomycetales</taxon>
        <taxon>Planctomycetaceae</taxon>
        <taxon>Gimesia</taxon>
    </lineage>
</organism>
<dbReference type="PROSITE" id="PS51257">
    <property type="entry name" value="PROKAR_LIPOPROTEIN"/>
    <property type="match status" value="1"/>
</dbReference>
<name>A0ABX5YFU7_9PLAN</name>
<dbReference type="EMBL" id="CP042910">
    <property type="protein sequence ID" value="QEG14588.1"/>
    <property type="molecule type" value="Genomic_DNA"/>
</dbReference>
<reference evidence="1 2" key="1">
    <citation type="submission" date="2019-08" db="EMBL/GenBank/DDBJ databases">
        <title>Deep-cultivation of Planctomycetes and their phenomic and genomic characterization uncovers novel biology.</title>
        <authorList>
            <person name="Wiegand S."/>
            <person name="Jogler M."/>
            <person name="Boedeker C."/>
            <person name="Pinto D."/>
            <person name="Vollmers J."/>
            <person name="Rivas-Marin E."/>
            <person name="Kohn T."/>
            <person name="Peeters S.H."/>
            <person name="Heuer A."/>
            <person name="Rast P."/>
            <person name="Oberbeckmann S."/>
            <person name="Bunk B."/>
            <person name="Jeske O."/>
            <person name="Meyerdierks A."/>
            <person name="Storesund J.E."/>
            <person name="Kallscheuer N."/>
            <person name="Luecker S."/>
            <person name="Lage O.M."/>
            <person name="Pohl T."/>
            <person name="Merkel B.J."/>
            <person name="Hornburger P."/>
            <person name="Mueller R.-W."/>
            <person name="Bruemmer F."/>
            <person name="Labrenz M."/>
            <person name="Spormann A.M."/>
            <person name="Op den Camp H."/>
            <person name="Overmann J."/>
            <person name="Amann R."/>
            <person name="Jetten M.S.M."/>
            <person name="Mascher T."/>
            <person name="Medema M.H."/>
            <person name="Devos D.P."/>
            <person name="Kaster A.-K."/>
            <person name="Ovreas L."/>
            <person name="Rohde M."/>
            <person name="Galperin M.Y."/>
            <person name="Jogler C."/>
        </authorList>
    </citation>
    <scope>NUCLEOTIDE SEQUENCE [LARGE SCALE GENOMIC DNA]</scope>
    <source>
        <strain evidence="1 2">DSM 8797</strain>
    </source>
</reference>
<dbReference type="Proteomes" id="UP000322887">
    <property type="component" value="Chromosome"/>
</dbReference>
<evidence type="ECO:0000313" key="1">
    <source>
        <dbReference type="EMBL" id="QEG14588.1"/>
    </source>
</evidence>
<protein>
    <recommendedName>
        <fullName evidence="3">Lipoprotein</fullName>
    </recommendedName>
</protein>
<keyword evidence="2" id="KW-1185">Reference proteome</keyword>
<dbReference type="RefSeq" id="WP_350196489.1">
    <property type="nucleotide sequence ID" value="NZ_JAVJRM010000002.1"/>
</dbReference>
<sequence length="143" mass="16378">MANLRCVAPWIVCSIVILLAGSGCETLPEWDSESMPTTHTAEKRVSRAEEYRTRFQTKRDPEALNWILKNRLHSGMSRNSVEKEIGEEGEFQEASKWLKATGGTFRTSDDAYRWGPDESGRSVYLIFRDDVLVNFDPKDFDLD</sequence>
<accession>A0ABX5YFU7</accession>